<evidence type="ECO:0000256" key="1">
    <source>
        <dbReference type="SAM" id="MobiDB-lite"/>
    </source>
</evidence>
<keyword evidence="2" id="KW-0472">Membrane</keyword>
<dbReference type="EMBL" id="ML213517">
    <property type="protein sequence ID" value="TFK49013.1"/>
    <property type="molecule type" value="Genomic_DNA"/>
</dbReference>
<organism evidence="3 4">
    <name type="scientific">Heliocybe sulcata</name>
    <dbReference type="NCBI Taxonomy" id="5364"/>
    <lineage>
        <taxon>Eukaryota</taxon>
        <taxon>Fungi</taxon>
        <taxon>Dikarya</taxon>
        <taxon>Basidiomycota</taxon>
        <taxon>Agaricomycotina</taxon>
        <taxon>Agaricomycetes</taxon>
        <taxon>Gloeophyllales</taxon>
        <taxon>Gloeophyllaceae</taxon>
        <taxon>Heliocybe</taxon>
    </lineage>
</organism>
<dbReference type="Proteomes" id="UP000305948">
    <property type="component" value="Unassembled WGS sequence"/>
</dbReference>
<dbReference type="OrthoDB" id="2796963at2759"/>
<feature type="transmembrane region" description="Helical" evidence="2">
    <location>
        <begin position="29"/>
        <end position="49"/>
    </location>
</feature>
<name>A0A5C3MVM3_9AGAM</name>
<protein>
    <submittedName>
        <fullName evidence="3">Uncharacterized protein</fullName>
    </submittedName>
</protein>
<sequence>MTSPSPVVLQIQTSESSSSPFQSGNSAQYLYGFTITFIALFIAFAACAYSSRRGRRRIMAMEQIPWNAHAPIIPAATTDIVEQAPPKYEEVWLDEKTACAWQDVKPLSGAVVRDALSKSAAGKSEAPQLDTNVTNTHDHADPPPPHSPSRSEAHGYRMPYMPPQLTAVLQQRSRRPKSPKAPQAPNEEEAPPTGMQVSMLISMPCPVPLQKRRDHDHGPGDVILGVTSVPWEGGSET</sequence>
<keyword evidence="2" id="KW-0812">Transmembrane</keyword>
<evidence type="ECO:0000313" key="4">
    <source>
        <dbReference type="Proteomes" id="UP000305948"/>
    </source>
</evidence>
<evidence type="ECO:0000256" key="2">
    <source>
        <dbReference type="SAM" id="Phobius"/>
    </source>
</evidence>
<reference evidence="3 4" key="1">
    <citation type="journal article" date="2019" name="Nat. Ecol. Evol.">
        <title>Megaphylogeny resolves global patterns of mushroom evolution.</title>
        <authorList>
            <person name="Varga T."/>
            <person name="Krizsan K."/>
            <person name="Foldi C."/>
            <person name="Dima B."/>
            <person name="Sanchez-Garcia M."/>
            <person name="Sanchez-Ramirez S."/>
            <person name="Szollosi G.J."/>
            <person name="Szarkandi J.G."/>
            <person name="Papp V."/>
            <person name="Albert L."/>
            <person name="Andreopoulos W."/>
            <person name="Angelini C."/>
            <person name="Antonin V."/>
            <person name="Barry K.W."/>
            <person name="Bougher N.L."/>
            <person name="Buchanan P."/>
            <person name="Buyck B."/>
            <person name="Bense V."/>
            <person name="Catcheside P."/>
            <person name="Chovatia M."/>
            <person name="Cooper J."/>
            <person name="Damon W."/>
            <person name="Desjardin D."/>
            <person name="Finy P."/>
            <person name="Geml J."/>
            <person name="Haridas S."/>
            <person name="Hughes K."/>
            <person name="Justo A."/>
            <person name="Karasinski D."/>
            <person name="Kautmanova I."/>
            <person name="Kiss B."/>
            <person name="Kocsube S."/>
            <person name="Kotiranta H."/>
            <person name="LaButti K.M."/>
            <person name="Lechner B.E."/>
            <person name="Liimatainen K."/>
            <person name="Lipzen A."/>
            <person name="Lukacs Z."/>
            <person name="Mihaltcheva S."/>
            <person name="Morgado L.N."/>
            <person name="Niskanen T."/>
            <person name="Noordeloos M.E."/>
            <person name="Ohm R.A."/>
            <person name="Ortiz-Santana B."/>
            <person name="Ovrebo C."/>
            <person name="Racz N."/>
            <person name="Riley R."/>
            <person name="Savchenko A."/>
            <person name="Shiryaev A."/>
            <person name="Soop K."/>
            <person name="Spirin V."/>
            <person name="Szebenyi C."/>
            <person name="Tomsovsky M."/>
            <person name="Tulloss R.E."/>
            <person name="Uehling J."/>
            <person name="Grigoriev I.V."/>
            <person name="Vagvolgyi C."/>
            <person name="Papp T."/>
            <person name="Martin F.M."/>
            <person name="Miettinen O."/>
            <person name="Hibbett D.S."/>
            <person name="Nagy L.G."/>
        </authorList>
    </citation>
    <scope>NUCLEOTIDE SEQUENCE [LARGE SCALE GENOMIC DNA]</scope>
    <source>
        <strain evidence="3 4">OMC1185</strain>
    </source>
</reference>
<keyword evidence="2" id="KW-1133">Transmembrane helix</keyword>
<proteinExistence type="predicted"/>
<accession>A0A5C3MVM3</accession>
<feature type="region of interest" description="Disordered" evidence="1">
    <location>
        <begin position="119"/>
        <end position="193"/>
    </location>
</feature>
<evidence type="ECO:0000313" key="3">
    <source>
        <dbReference type="EMBL" id="TFK49013.1"/>
    </source>
</evidence>
<dbReference type="AlphaFoldDB" id="A0A5C3MVM3"/>
<keyword evidence="4" id="KW-1185">Reference proteome</keyword>
<gene>
    <name evidence="3" type="ORF">OE88DRAFT_1646607</name>
</gene>